<accession>A0AAV9SDT5</accession>
<reference evidence="2 3" key="1">
    <citation type="submission" date="2021-06" db="EMBL/GenBank/DDBJ databases">
        <authorList>
            <person name="Palmer J.M."/>
        </authorList>
    </citation>
    <scope>NUCLEOTIDE SEQUENCE [LARGE SCALE GENOMIC DNA]</scope>
    <source>
        <strain evidence="2 3">MEX-2019</strain>
        <tissue evidence="2">Muscle</tissue>
    </source>
</reference>
<organism evidence="2 3">
    <name type="scientific">Crenichthys baileyi</name>
    <name type="common">White River springfish</name>
    <dbReference type="NCBI Taxonomy" id="28760"/>
    <lineage>
        <taxon>Eukaryota</taxon>
        <taxon>Metazoa</taxon>
        <taxon>Chordata</taxon>
        <taxon>Craniata</taxon>
        <taxon>Vertebrata</taxon>
        <taxon>Euteleostomi</taxon>
        <taxon>Actinopterygii</taxon>
        <taxon>Neopterygii</taxon>
        <taxon>Teleostei</taxon>
        <taxon>Neoteleostei</taxon>
        <taxon>Acanthomorphata</taxon>
        <taxon>Ovalentaria</taxon>
        <taxon>Atherinomorphae</taxon>
        <taxon>Cyprinodontiformes</taxon>
        <taxon>Goodeidae</taxon>
        <taxon>Crenichthys</taxon>
    </lineage>
</organism>
<gene>
    <name evidence="2" type="ORF">CRENBAI_006050</name>
</gene>
<sequence>MRSVVFFRDPVHEWCQDKEDEEYEPPARQLRSASRPIKRKEVSVPRKKEQLIQANKERWAGQATSRPGDDNEDKWHSPVEPDIEA</sequence>
<feature type="region of interest" description="Disordered" evidence="1">
    <location>
        <begin position="17"/>
        <end position="85"/>
    </location>
</feature>
<evidence type="ECO:0000313" key="3">
    <source>
        <dbReference type="Proteomes" id="UP001311232"/>
    </source>
</evidence>
<dbReference type="Proteomes" id="UP001311232">
    <property type="component" value="Unassembled WGS sequence"/>
</dbReference>
<name>A0AAV9SDT5_9TELE</name>
<dbReference type="AlphaFoldDB" id="A0AAV9SDT5"/>
<dbReference type="EMBL" id="JAHHUM010000592">
    <property type="protein sequence ID" value="KAK5618969.1"/>
    <property type="molecule type" value="Genomic_DNA"/>
</dbReference>
<proteinExistence type="predicted"/>
<keyword evidence="3" id="KW-1185">Reference proteome</keyword>
<evidence type="ECO:0000313" key="2">
    <source>
        <dbReference type="EMBL" id="KAK5618969.1"/>
    </source>
</evidence>
<comment type="caution">
    <text evidence="2">The sequence shown here is derived from an EMBL/GenBank/DDBJ whole genome shotgun (WGS) entry which is preliminary data.</text>
</comment>
<protein>
    <submittedName>
        <fullName evidence="2">Uncharacterized protein</fullName>
    </submittedName>
</protein>
<feature type="compositionally biased region" description="Basic and acidic residues" evidence="1">
    <location>
        <begin position="39"/>
        <end position="59"/>
    </location>
</feature>
<feature type="compositionally biased region" description="Basic and acidic residues" evidence="1">
    <location>
        <begin position="67"/>
        <end position="79"/>
    </location>
</feature>
<evidence type="ECO:0000256" key="1">
    <source>
        <dbReference type="SAM" id="MobiDB-lite"/>
    </source>
</evidence>